<dbReference type="Pfam" id="PF04479">
    <property type="entry name" value="RTA1"/>
    <property type="match status" value="1"/>
</dbReference>
<feature type="transmembrane region" description="Helical" evidence="6">
    <location>
        <begin position="47"/>
        <end position="72"/>
    </location>
</feature>
<dbReference type="PANTHER" id="PTHR31465:SF1">
    <property type="entry name" value="PROTEIN RTA1-RELATED"/>
    <property type="match status" value="1"/>
</dbReference>
<feature type="compositionally biased region" description="Polar residues" evidence="5">
    <location>
        <begin position="329"/>
        <end position="341"/>
    </location>
</feature>
<feature type="transmembrane region" description="Helical" evidence="6">
    <location>
        <begin position="188"/>
        <end position="212"/>
    </location>
</feature>
<name>A0A167KMB8_CALVF</name>
<reference evidence="8 9" key="1">
    <citation type="journal article" date="2016" name="Mol. Biol. Evol.">
        <title>Comparative Genomics of Early-Diverging Mushroom-Forming Fungi Provides Insights into the Origins of Lignocellulose Decay Capabilities.</title>
        <authorList>
            <person name="Nagy L.G."/>
            <person name="Riley R."/>
            <person name="Tritt A."/>
            <person name="Adam C."/>
            <person name="Daum C."/>
            <person name="Floudas D."/>
            <person name="Sun H."/>
            <person name="Yadav J.S."/>
            <person name="Pangilinan J."/>
            <person name="Larsson K.H."/>
            <person name="Matsuura K."/>
            <person name="Barry K."/>
            <person name="Labutti K."/>
            <person name="Kuo R."/>
            <person name="Ohm R.A."/>
            <person name="Bhattacharya S.S."/>
            <person name="Shirouzu T."/>
            <person name="Yoshinaga Y."/>
            <person name="Martin F.M."/>
            <person name="Grigoriev I.V."/>
            <person name="Hibbett D.S."/>
        </authorList>
    </citation>
    <scope>NUCLEOTIDE SEQUENCE [LARGE SCALE GENOMIC DNA]</scope>
    <source>
        <strain evidence="8 9">TUFC12733</strain>
    </source>
</reference>
<keyword evidence="7" id="KW-0732">Signal</keyword>
<evidence type="ECO:0000313" key="9">
    <source>
        <dbReference type="Proteomes" id="UP000076738"/>
    </source>
</evidence>
<evidence type="ECO:0000256" key="2">
    <source>
        <dbReference type="ARBA" id="ARBA00022692"/>
    </source>
</evidence>
<proteinExistence type="predicted"/>
<dbReference type="GO" id="GO:0016020">
    <property type="term" value="C:membrane"/>
    <property type="evidence" value="ECO:0007669"/>
    <property type="project" value="UniProtKB-SubCell"/>
</dbReference>
<dbReference type="PANTHER" id="PTHR31465">
    <property type="entry name" value="PROTEIN RTA1-RELATED"/>
    <property type="match status" value="1"/>
</dbReference>
<evidence type="ECO:0000256" key="1">
    <source>
        <dbReference type="ARBA" id="ARBA00004141"/>
    </source>
</evidence>
<dbReference type="OrthoDB" id="3358017at2759"/>
<keyword evidence="3 6" id="KW-1133">Transmembrane helix</keyword>
<keyword evidence="9" id="KW-1185">Reference proteome</keyword>
<gene>
    <name evidence="8" type="ORF">CALVIDRAFT_538580</name>
</gene>
<accession>A0A167KMB8</accession>
<feature type="transmembrane region" description="Helical" evidence="6">
    <location>
        <begin position="152"/>
        <end position="176"/>
    </location>
</feature>
<feature type="chain" id="PRO_5007889442" evidence="7">
    <location>
        <begin position="24"/>
        <end position="373"/>
    </location>
</feature>
<feature type="compositionally biased region" description="Basic and acidic residues" evidence="5">
    <location>
        <begin position="343"/>
        <end position="373"/>
    </location>
</feature>
<keyword evidence="2 6" id="KW-0812">Transmembrane</keyword>
<feature type="compositionally biased region" description="Basic and acidic residues" evidence="5">
    <location>
        <begin position="311"/>
        <end position="320"/>
    </location>
</feature>
<evidence type="ECO:0000256" key="4">
    <source>
        <dbReference type="ARBA" id="ARBA00023136"/>
    </source>
</evidence>
<feature type="signal peptide" evidence="7">
    <location>
        <begin position="1"/>
        <end position="23"/>
    </location>
</feature>
<comment type="subcellular location">
    <subcellularLocation>
        <location evidence="1">Membrane</location>
        <topology evidence="1">Multi-pass membrane protein</topology>
    </subcellularLocation>
</comment>
<evidence type="ECO:0000256" key="5">
    <source>
        <dbReference type="SAM" id="MobiDB-lite"/>
    </source>
</evidence>
<organism evidence="8 9">
    <name type="scientific">Calocera viscosa (strain TUFC12733)</name>
    <dbReference type="NCBI Taxonomy" id="1330018"/>
    <lineage>
        <taxon>Eukaryota</taxon>
        <taxon>Fungi</taxon>
        <taxon>Dikarya</taxon>
        <taxon>Basidiomycota</taxon>
        <taxon>Agaricomycotina</taxon>
        <taxon>Dacrymycetes</taxon>
        <taxon>Dacrymycetales</taxon>
        <taxon>Dacrymycetaceae</taxon>
        <taxon>Calocera</taxon>
    </lineage>
</organism>
<evidence type="ECO:0000256" key="7">
    <source>
        <dbReference type="SAM" id="SignalP"/>
    </source>
</evidence>
<feature type="transmembrane region" description="Helical" evidence="6">
    <location>
        <begin position="277"/>
        <end position="296"/>
    </location>
</feature>
<dbReference type="STRING" id="1330018.A0A167KMB8"/>
<dbReference type="InterPro" id="IPR007568">
    <property type="entry name" value="RTA1"/>
</dbReference>
<dbReference type="AlphaFoldDB" id="A0A167KMB8"/>
<dbReference type="EMBL" id="KV417292">
    <property type="protein sequence ID" value="KZO94796.1"/>
    <property type="molecule type" value="Genomic_DNA"/>
</dbReference>
<feature type="region of interest" description="Disordered" evidence="5">
    <location>
        <begin position="311"/>
        <end position="373"/>
    </location>
</feature>
<keyword evidence="4 6" id="KW-0472">Membrane</keyword>
<evidence type="ECO:0000313" key="8">
    <source>
        <dbReference type="EMBL" id="KZO94796.1"/>
    </source>
</evidence>
<protein>
    <submittedName>
        <fullName evidence="8">RTA1-domain-containing protein</fullName>
    </submittedName>
</protein>
<sequence length="373" mass="42110">MLPQSYLNRWIAALILLPLTVSALDYPYPIPDPFADPANDPYNPLRYIPSNALTGVSLALYLVTGLSTSFYAWRYGARWMLAMVIGTYTFSVGLAMRFALAQQPHNTTFYIIEYLFVVLSPCAFIAADYVLLSHLATWLDAGAQLVISPRRVTLVFVLSDVTTFCIQAIGGGMSVTRDQATLTRGSHIFVAGLAMQLLSFFLFTLMYLRFLWRLRKLMPDTWNTAKWYQSWKLLSFLLLLSCGGILIRSFYRTIELSEGFTGYLAIHEVYFYALDTYPLYVAITVYLFVWPGWILTEDARMKFLSKLDASRPHTTQDHPTGEPVPETLDPSQHATDESPASDSMHEKPLDATQHPAEEHPAGDSVPEKALEHH</sequence>
<feature type="transmembrane region" description="Helical" evidence="6">
    <location>
        <begin position="111"/>
        <end position="131"/>
    </location>
</feature>
<feature type="transmembrane region" description="Helical" evidence="6">
    <location>
        <begin position="79"/>
        <end position="99"/>
    </location>
</feature>
<dbReference type="Proteomes" id="UP000076738">
    <property type="component" value="Unassembled WGS sequence"/>
</dbReference>
<evidence type="ECO:0000256" key="3">
    <source>
        <dbReference type="ARBA" id="ARBA00022989"/>
    </source>
</evidence>
<feature type="transmembrane region" description="Helical" evidence="6">
    <location>
        <begin position="233"/>
        <end position="251"/>
    </location>
</feature>
<evidence type="ECO:0000256" key="6">
    <source>
        <dbReference type="SAM" id="Phobius"/>
    </source>
</evidence>